<dbReference type="GO" id="GO:0140359">
    <property type="term" value="F:ABC-type transporter activity"/>
    <property type="evidence" value="ECO:0007669"/>
    <property type="project" value="InterPro"/>
</dbReference>
<dbReference type="GO" id="GO:0005524">
    <property type="term" value="F:ATP binding"/>
    <property type="evidence" value="ECO:0007669"/>
    <property type="project" value="UniProtKB-KW"/>
</dbReference>
<dbReference type="GO" id="GO:0005886">
    <property type="term" value="C:plasma membrane"/>
    <property type="evidence" value="ECO:0007669"/>
    <property type="project" value="UniProtKB-SubCell"/>
</dbReference>
<dbReference type="InterPro" id="IPR027417">
    <property type="entry name" value="P-loop_NTPase"/>
</dbReference>
<evidence type="ECO:0000259" key="10">
    <source>
        <dbReference type="PROSITE" id="PS50893"/>
    </source>
</evidence>
<dbReference type="InterPro" id="IPR039421">
    <property type="entry name" value="Type_1_exporter"/>
</dbReference>
<dbReference type="Gene3D" id="1.20.1560.10">
    <property type="entry name" value="ABC transporter type 1, transmembrane domain"/>
    <property type="match status" value="1"/>
</dbReference>
<evidence type="ECO:0000313" key="12">
    <source>
        <dbReference type="EMBL" id="KAJ9638599.1"/>
    </source>
</evidence>
<evidence type="ECO:0000256" key="2">
    <source>
        <dbReference type="ARBA" id="ARBA00022448"/>
    </source>
</evidence>
<dbReference type="InterPro" id="IPR036640">
    <property type="entry name" value="ABC1_TM_sf"/>
</dbReference>
<keyword evidence="3" id="KW-1003">Cell membrane</keyword>
<dbReference type="EMBL" id="JAPDRN010000020">
    <property type="protein sequence ID" value="KAJ9638599.1"/>
    <property type="molecule type" value="Genomic_DNA"/>
</dbReference>
<dbReference type="PANTHER" id="PTHR24221">
    <property type="entry name" value="ATP-BINDING CASSETTE SUB-FAMILY B"/>
    <property type="match status" value="1"/>
</dbReference>
<comment type="similarity">
    <text evidence="9">Belongs to the ABC transporter superfamily. ABCB family. Heavy Metal importer (TC 3.A.1.210) subfamily.</text>
</comment>
<dbReference type="Pfam" id="PF00664">
    <property type="entry name" value="ABC_membrane"/>
    <property type="match status" value="1"/>
</dbReference>
<evidence type="ECO:0000256" key="1">
    <source>
        <dbReference type="ARBA" id="ARBA00004651"/>
    </source>
</evidence>
<evidence type="ECO:0000256" key="3">
    <source>
        <dbReference type="ARBA" id="ARBA00022475"/>
    </source>
</evidence>
<dbReference type="PROSITE" id="PS00211">
    <property type="entry name" value="ABC_TRANSPORTER_1"/>
    <property type="match status" value="1"/>
</dbReference>
<dbReference type="Proteomes" id="UP001172681">
    <property type="component" value="Unassembled WGS sequence"/>
</dbReference>
<dbReference type="Gene3D" id="3.40.50.300">
    <property type="entry name" value="P-loop containing nucleotide triphosphate hydrolases"/>
    <property type="match status" value="1"/>
</dbReference>
<organism evidence="12 13">
    <name type="scientific">Knufia peltigerae</name>
    <dbReference type="NCBI Taxonomy" id="1002370"/>
    <lineage>
        <taxon>Eukaryota</taxon>
        <taxon>Fungi</taxon>
        <taxon>Dikarya</taxon>
        <taxon>Ascomycota</taxon>
        <taxon>Pezizomycotina</taxon>
        <taxon>Eurotiomycetes</taxon>
        <taxon>Chaetothyriomycetidae</taxon>
        <taxon>Chaetothyriales</taxon>
        <taxon>Trichomeriaceae</taxon>
        <taxon>Knufia</taxon>
    </lineage>
</organism>
<protein>
    <recommendedName>
        <fullName evidence="14">P-loop containing nucleoside triphosphate hydrolase protein</fullName>
    </recommendedName>
</protein>
<keyword evidence="5" id="KW-0547">Nucleotide-binding</keyword>
<feature type="domain" description="ABC transmembrane type-1" evidence="11">
    <location>
        <begin position="1"/>
        <end position="146"/>
    </location>
</feature>
<feature type="domain" description="ABC transporter" evidence="10">
    <location>
        <begin position="200"/>
        <end position="433"/>
    </location>
</feature>
<dbReference type="SUPFAM" id="SSF52540">
    <property type="entry name" value="P-loop containing nucleoside triphosphate hydrolases"/>
    <property type="match status" value="1"/>
</dbReference>
<evidence type="ECO:0008006" key="14">
    <source>
        <dbReference type="Google" id="ProtNLM"/>
    </source>
</evidence>
<comment type="subcellular location">
    <subcellularLocation>
        <location evidence="1">Cell membrane</location>
        <topology evidence="1">Multi-pass membrane protein</topology>
    </subcellularLocation>
</comment>
<evidence type="ECO:0000313" key="13">
    <source>
        <dbReference type="Proteomes" id="UP001172681"/>
    </source>
</evidence>
<gene>
    <name evidence="12" type="ORF">H2204_004075</name>
</gene>
<dbReference type="PROSITE" id="PS50929">
    <property type="entry name" value="ABC_TM1F"/>
    <property type="match status" value="1"/>
</dbReference>
<reference evidence="12" key="1">
    <citation type="submission" date="2022-10" db="EMBL/GenBank/DDBJ databases">
        <title>Culturing micro-colonial fungi from biological soil crusts in the Mojave desert and describing Neophaeococcomyces mojavensis, and introducing the new genera and species Taxawa tesnikishii.</title>
        <authorList>
            <person name="Kurbessoian T."/>
            <person name="Stajich J.E."/>
        </authorList>
    </citation>
    <scope>NUCLEOTIDE SEQUENCE</scope>
    <source>
        <strain evidence="12">TK_35</strain>
    </source>
</reference>
<dbReference type="SUPFAM" id="SSF90123">
    <property type="entry name" value="ABC transporter transmembrane region"/>
    <property type="match status" value="1"/>
</dbReference>
<keyword evidence="7" id="KW-1133">Transmembrane helix</keyword>
<dbReference type="InterPro" id="IPR003439">
    <property type="entry name" value="ABC_transporter-like_ATP-bd"/>
</dbReference>
<evidence type="ECO:0000256" key="4">
    <source>
        <dbReference type="ARBA" id="ARBA00022692"/>
    </source>
</evidence>
<evidence type="ECO:0000256" key="5">
    <source>
        <dbReference type="ARBA" id="ARBA00022741"/>
    </source>
</evidence>
<keyword evidence="13" id="KW-1185">Reference proteome</keyword>
<evidence type="ECO:0000259" key="11">
    <source>
        <dbReference type="PROSITE" id="PS50929"/>
    </source>
</evidence>
<evidence type="ECO:0000256" key="8">
    <source>
        <dbReference type="ARBA" id="ARBA00023136"/>
    </source>
</evidence>
<evidence type="ECO:0000256" key="6">
    <source>
        <dbReference type="ARBA" id="ARBA00022840"/>
    </source>
</evidence>
<dbReference type="FunFam" id="3.40.50.300:FF:000299">
    <property type="entry name" value="ABC transporter ATP-binding protein/permease"/>
    <property type="match status" value="1"/>
</dbReference>
<keyword evidence="4" id="KW-0812">Transmembrane</keyword>
<dbReference type="PROSITE" id="PS50893">
    <property type="entry name" value="ABC_TRANSPORTER_2"/>
    <property type="match status" value="1"/>
</dbReference>
<sequence length="442" mass="48925">MCGLLLDFGLAMIVLPQRINGRLFSVLAVLATLYIITATKDAARLSALARAHQDKARHRSQIMQETIDNYEIITCSNQQQDQMEKHETAVQRQLESERKYLDALDLNGSIRLTLIDFILLPALLLTSHYVQLGYVPVGNLILLNQYWSSIGKQLSGMKKNSDRLLYAATCCEHLTSILQEPVIKSSGSTWPNETRTRGEISFENVEFAYKGGHSCLQGFSLGIAARTTVAIVGVNGGGKSTILKLLLGLLPQYTGTIRIDGIDIADISPQQLPNIIGISLQKSRLFSHLSAMNNVKYGSSHATSEDVFEACREVGIHERILLLPHGYDTTVTPDLFSGGEAQRLSIARLLVRKPPIVLLDEATSDLDARGQQEIQRVLNKFCENRTTLMVAHRLVTIRHADQIVVLDQGRVAECGTHITLMKRGGKYCEMMTAEVGDLDDEN</sequence>
<dbReference type="InterPro" id="IPR003593">
    <property type="entry name" value="AAA+_ATPase"/>
</dbReference>
<proteinExistence type="inferred from homology"/>
<dbReference type="PANTHER" id="PTHR24221:SF654">
    <property type="entry name" value="ATP-BINDING CASSETTE SUB-FAMILY B MEMBER 6"/>
    <property type="match status" value="1"/>
</dbReference>
<keyword evidence="8" id="KW-0472">Membrane</keyword>
<dbReference type="AlphaFoldDB" id="A0AA39D0X0"/>
<name>A0AA39D0X0_9EURO</name>
<evidence type="ECO:0000256" key="9">
    <source>
        <dbReference type="ARBA" id="ARBA00024363"/>
    </source>
</evidence>
<dbReference type="InterPro" id="IPR011527">
    <property type="entry name" value="ABC1_TM_dom"/>
</dbReference>
<accession>A0AA39D0X0</accession>
<keyword evidence="2" id="KW-0813">Transport</keyword>
<evidence type="ECO:0000256" key="7">
    <source>
        <dbReference type="ARBA" id="ARBA00022989"/>
    </source>
</evidence>
<dbReference type="InterPro" id="IPR017871">
    <property type="entry name" value="ABC_transporter-like_CS"/>
</dbReference>
<dbReference type="SMART" id="SM00382">
    <property type="entry name" value="AAA"/>
    <property type="match status" value="1"/>
</dbReference>
<keyword evidence="6" id="KW-0067">ATP-binding</keyword>
<comment type="caution">
    <text evidence="12">The sequence shown here is derived from an EMBL/GenBank/DDBJ whole genome shotgun (WGS) entry which is preliminary data.</text>
</comment>
<dbReference type="Pfam" id="PF00005">
    <property type="entry name" value="ABC_tran"/>
    <property type="match status" value="1"/>
</dbReference>
<dbReference type="GO" id="GO:0016887">
    <property type="term" value="F:ATP hydrolysis activity"/>
    <property type="evidence" value="ECO:0007669"/>
    <property type="project" value="InterPro"/>
</dbReference>